<dbReference type="RefSeq" id="WP_182530232.1">
    <property type="nucleotide sequence ID" value="NZ_JACGXL010000002.1"/>
</dbReference>
<dbReference type="AlphaFoldDB" id="A0A839ETQ4"/>
<gene>
    <name evidence="2" type="ORF">FHW12_001349</name>
</gene>
<dbReference type="Pfam" id="PF04993">
    <property type="entry name" value="TfoX_N"/>
    <property type="match status" value="1"/>
</dbReference>
<comment type="caution">
    <text evidence="2">The sequence shown here is derived from an EMBL/GenBank/DDBJ whole genome shotgun (WGS) entry which is preliminary data.</text>
</comment>
<proteinExistence type="predicted"/>
<evidence type="ECO:0000313" key="3">
    <source>
        <dbReference type="Proteomes" id="UP000550401"/>
    </source>
</evidence>
<organism evidence="2 3">
    <name type="scientific">Dokdonella fugitiva</name>
    <dbReference type="NCBI Taxonomy" id="328517"/>
    <lineage>
        <taxon>Bacteria</taxon>
        <taxon>Pseudomonadati</taxon>
        <taxon>Pseudomonadota</taxon>
        <taxon>Gammaproteobacteria</taxon>
        <taxon>Lysobacterales</taxon>
        <taxon>Rhodanobacteraceae</taxon>
        <taxon>Dokdonella</taxon>
    </lineage>
</organism>
<reference evidence="2 3" key="1">
    <citation type="submission" date="2020-07" db="EMBL/GenBank/DDBJ databases">
        <title>Genomic Encyclopedia of Type Strains, Phase IV (KMG-V): Genome sequencing to study the core and pangenomes of soil and plant-associated prokaryotes.</title>
        <authorList>
            <person name="Whitman W."/>
        </authorList>
    </citation>
    <scope>NUCLEOTIDE SEQUENCE [LARGE SCALE GENOMIC DNA]</scope>
    <source>
        <strain evidence="2 3">RH2WT43</strain>
    </source>
</reference>
<dbReference type="SUPFAM" id="SSF159894">
    <property type="entry name" value="YgaC/TfoX-N like"/>
    <property type="match status" value="1"/>
</dbReference>
<dbReference type="InterPro" id="IPR007076">
    <property type="entry name" value="TfoX_N"/>
</dbReference>
<dbReference type="EMBL" id="JACGXL010000002">
    <property type="protein sequence ID" value="MBA8887135.1"/>
    <property type="molecule type" value="Genomic_DNA"/>
</dbReference>
<name>A0A839ETQ4_9GAMM</name>
<keyword evidence="3" id="KW-1185">Reference proteome</keyword>
<feature type="domain" description="TfoX N-terminal" evidence="1">
    <location>
        <begin position="20"/>
        <end position="90"/>
    </location>
</feature>
<dbReference type="Gene3D" id="3.30.1460.30">
    <property type="entry name" value="YgaC/TfoX-N like chaperone"/>
    <property type="match status" value="1"/>
</dbReference>
<evidence type="ECO:0000313" key="2">
    <source>
        <dbReference type="EMBL" id="MBA8887135.1"/>
    </source>
</evidence>
<sequence>MATDREFVDYVAEQAGLGERLAVRRMFGEYGLYVDGTIVAFCADNSLFLKRVAQTAALLDDLPQQPLFPGSKPYALADELLDEPGRLHDLLLALQRLLPAPKAKPPKAKARARR</sequence>
<dbReference type="Proteomes" id="UP000550401">
    <property type="component" value="Unassembled WGS sequence"/>
</dbReference>
<protein>
    <submittedName>
        <fullName evidence="2">TfoX/Sxy family transcriptional regulator of competence genes</fullName>
    </submittedName>
</protein>
<accession>A0A839ETQ4</accession>
<evidence type="ECO:0000259" key="1">
    <source>
        <dbReference type="Pfam" id="PF04993"/>
    </source>
</evidence>